<keyword evidence="2" id="KW-1185">Reference proteome</keyword>
<proteinExistence type="predicted"/>
<evidence type="ECO:0000313" key="1">
    <source>
        <dbReference type="EMBL" id="MBW0556948.1"/>
    </source>
</evidence>
<reference evidence="1" key="1">
    <citation type="submission" date="2021-03" db="EMBL/GenBank/DDBJ databases">
        <title>Draft genome sequence of rust myrtle Austropuccinia psidii MF-1, a brazilian biotype.</title>
        <authorList>
            <person name="Quecine M.C."/>
            <person name="Pachon D.M.R."/>
            <person name="Bonatelli M.L."/>
            <person name="Correr F.H."/>
            <person name="Franceschini L.M."/>
            <person name="Leite T.F."/>
            <person name="Margarido G.R.A."/>
            <person name="Almeida C.A."/>
            <person name="Ferrarezi J.A."/>
            <person name="Labate C.A."/>
        </authorList>
    </citation>
    <scope>NUCLEOTIDE SEQUENCE</scope>
    <source>
        <strain evidence="1">MF-1</strain>
    </source>
</reference>
<dbReference type="EMBL" id="AVOT02064596">
    <property type="protein sequence ID" value="MBW0556948.1"/>
    <property type="molecule type" value="Genomic_DNA"/>
</dbReference>
<evidence type="ECO:0000313" key="2">
    <source>
        <dbReference type="Proteomes" id="UP000765509"/>
    </source>
</evidence>
<comment type="caution">
    <text evidence="1">The sequence shown here is derived from an EMBL/GenBank/DDBJ whole genome shotgun (WGS) entry which is preliminary data.</text>
</comment>
<name>A0A9Q3J7E0_9BASI</name>
<dbReference type="Proteomes" id="UP000765509">
    <property type="component" value="Unassembled WGS sequence"/>
</dbReference>
<gene>
    <name evidence="1" type="ORF">O181_096663</name>
</gene>
<dbReference type="AlphaFoldDB" id="A0A9Q3J7E0"/>
<accession>A0A9Q3J7E0</accession>
<dbReference type="OrthoDB" id="2505291at2759"/>
<organism evidence="1 2">
    <name type="scientific">Austropuccinia psidii MF-1</name>
    <dbReference type="NCBI Taxonomy" id="1389203"/>
    <lineage>
        <taxon>Eukaryota</taxon>
        <taxon>Fungi</taxon>
        <taxon>Dikarya</taxon>
        <taxon>Basidiomycota</taxon>
        <taxon>Pucciniomycotina</taxon>
        <taxon>Pucciniomycetes</taxon>
        <taxon>Pucciniales</taxon>
        <taxon>Sphaerophragmiaceae</taxon>
        <taxon>Austropuccinia</taxon>
    </lineage>
</organism>
<sequence length="185" mass="20685">MGTPIHNTIYDLLGIILFITQPQSSDQASWSPLILNILSKGGNNILHLALWNLTLRYTKTTHLKSLPTISHQYGLLPPNPTMQQGYSTAYREFLSSKSKGPGESFRSINKLQIFCNHHIMLNTIVDPDLEDHEGRSTQDNSSKITQTILGVKTRIISSTIEHLLKSLVTNKKAKCGPTKKVIHTQ</sequence>
<protein>
    <submittedName>
        <fullName evidence="1">Uncharacterized protein</fullName>
    </submittedName>
</protein>